<dbReference type="AlphaFoldDB" id="A0A6F8VAD8"/>
<dbReference type="Proteomes" id="UP000502260">
    <property type="component" value="Chromosome"/>
</dbReference>
<dbReference type="EMBL" id="AP022853">
    <property type="protein sequence ID" value="BCB26077.1"/>
    <property type="molecule type" value="Genomic_DNA"/>
</dbReference>
<evidence type="ECO:0000313" key="2">
    <source>
        <dbReference type="Proteomes" id="UP000502260"/>
    </source>
</evidence>
<keyword evidence="2" id="KW-1185">Reference proteome</keyword>
<dbReference type="InterPro" id="IPR009953">
    <property type="entry name" value="DRA_trans"/>
</dbReference>
<dbReference type="GO" id="GO:0030701">
    <property type="term" value="F:NAD+-dinitrogen-reductase ADP-D-ribosyltransferase activity"/>
    <property type="evidence" value="ECO:0007669"/>
    <property type="project" value="InterPro"/>
</dbReference>
<reference evidence="2" key="1">
    <citation type="submission" date="2020-03" db="EMBL/GenBank/DDBJ databases">
        <title>Complete genome sequence of sulfur-oxidizing bacterium skT11.</title>
        <authorList>
            <person name="Kanda M."/>
            <person name="Kojima H."/>
            <person name="Fukui M."/>
        </authorList>
    </citation>
    <scope>NUCLEOTIDE SEQUENCE [LARGE SCALE GENOMIC DNA]</scope>
    <source>
        <strain evidence="2">skT11</strain>
    </source>
</reference>
<protein>
    <submittedName>
        <fullName evidence="1">NAD(+)--dinitrogen-reductase ADP-D-ribosyltransferase</fullName>
    </submittedName>
</protein>
<gene>
    <name evidence="1" type="ORF">SKTS_09630</name>
</gene>
<proteinExistence type="predicted"/>
<dbReference type="GO" id="GO:0009399">
    <property type="term" value="P:nitrogen fixation"/>
    <property type="evidence" value="ECO:0007669"/>
    <property type="project" value="InterPro"/>
</dbReference>
<evidence type="ECO:0000313" key="1">
    <source>
        <dbReference type="EMBL" id="BCB26077.1"/>
    </source>
</evidence>
<keyword evidence="1" id="KW-0808">Transferase</keyword>
<sequence length="270" mass="30410">MESKADSFNGHSTNLVGIPTGLLASTAFNDFPLPLHINGVREMNKALFEMLASSGSAEEASEAFQNYMGALFGLDSEQRLKQADGRRFRSSYLRLLQDWGFDSSSPAGAVLKGWVESRFGLFPTFHKALLERFPSPGWIGYVEEKMSSRFHNNSINLQLDLLYEYSQWSLARYFAPGKKHLTLYRGVNDFKEHPVRERLGRNSAIVRQNNLVSFTSDRLRADEFGGCILEAQVPAVKVLFFNDLISGTTLKGEGEYLVIGGDYKVQYSYF</sequence>
<dbReference type="Pfam" id="PF07357">
    <property type="entry name" value="DRAT"/>
    <property type="match status" value="1"/>
</dbReference>
<accession>A0A6F8VAD8</accession>
<organism evidence="1 2">
    <name type="scientific">Sulfurimicrobium lacus</name>
    <dbReference type="NCBI Taxonomy" id="2715678"/>
    <lineage>
        <taxon>Bacteria</taxon>
        <taxon>Pseudomonadati</taxon>
        <taxon>Pseudomonadota</taxon>
        <taxon>Betaproteobacteria</taxon>
        <taxon>Nitrosomonadales</taxon>
        <taxon>Sulfuricellaceae</taxon>
        <taxon>Sulfurimicrobium</taxon>
    </lineage>
</organism>
<dbReference type="KEGG" id="slac:SKTS_09630"/>
<name>A0A6F8VAD8_9PROT</name>